<evidence type="ECO:0000313" key="3">
    <source>
        <dbReference type="Proteomes" id="UP000438429"/>
    </source>
</evidence>
<gene>
    <name evidence="2" type="ORF">F2P81_020562</name>
</gene>
<evidence type="ECO:0000313" key="2">
    <source>
        <dbReference type="EMBL" id="KAF0027821.1"/>
    </source>
</evidence>
<feature type="region of interest" description="Disordered" evidence="1">
    <location>
        <begin position="56"/>
        <end position="76"/>
    </location>
</feature>
<feature type="region of interest" description="Disordered" evidence="1">
    <location>
        <begin position="137"/>
        <end position="157"/>
    </location>
</feature>
<feature type="compositionally biased region" description="Low complexity" evidence="1">
    <location>
        <begin position="59"/>
        <end position="70"/>
    </location>
</feature>
<dbReference type="EMBL" id="VEVO01000018">
    <property type="protein sequence ID" value="KAF0027821.1"/>
    <property type="molecule type" value="Genomic_DNA"/>
</dbReference>
<protein>
    <submittedName>
        <fullName evidence="2">Uncharacterized protein</fullName>
    </submittedName>
</protein>
<dbReference type="Proteomes" id="UP000438429">
    <property type="component" value="Unassembled WGS sequence"/>
</dbReference>
<comment type="caution">
    <text evidence="2">The sequence shown here is derived from an EMBL/GenBank/DDBJ whole genome shotgun (WGS) entry which is preliminary data.</text>
</comment>
<name>A0A6A4S9Q1_SCOMX</name>
<proteinExistence type="predicted"/>
<reference evidence="2 3" key="1">
    <citation type="submission" date="2019-06" db="EMBL/GenBank/DDBJ databases">
        <title>Draft genomes of female and male turbot (Scophthalmus maximus).</title>
        <authorList>
            <person name="Xu H."/>
            <person name="Xu X.-W."/>
            <person name="Shao C."/>
            <person name="Chen S."/>
        </authorList>
    </citation>
    <scope>NUCLEOTIDE SEQUENCE [LARGE SCALE GENOMIC DNA]</scope>
    <source>
        <strain evidence="2">Ysfricsl-2016a</strain>
        <tissue evidence="2">Blood</tissue>
    </source>
</reference>
<accession>A0A6A4S9Q1</accession>
<evidence type="ECO:0000256" key="1">
    <source>
        <dbReference type="SAM" id="MobiDB-lite"/>
    </source>
</evidence>
<organism evidence="2 3">
    <name type="scientific">Scophthalmus maximus</name>
    <name type="common">Turbot</name>
    <name type="synonym">Psetta maxima</name>
    <dbReference type="NCBI Taxonomy" id="52904"/>
    <lineage>
        <taxon>Eukaryota</taxon>
        <taxon>Metazoa</taxon>
        <taxon>Chordata</taxon>
        <taxon>Craniata</taxon>
        <taxon>Vertebrata</taxon>
        <taxon>Euteleostomi</taxon>
        <taxon>Actinopterygii</taxon>
        <taxon>Neopterygii</taxon>
        <taxon>Teleostei</taxon>
        <taxon>Neoteleostei</taxon>
        <taxon>Acanthomorphata</taxon>
        <taxon>Carangaria</taxon>
        <taxon>Pleuronectiformes</taxon>
        <taxon>Pleuronectoidei</taxon>
        <taxon>Scophthalmidae</taxon>
        <taxon>Scophthalmus</taxon>
    </lineage>
</organism>
<feature type="region of interest" description="Disordered" evidence="1">
    <location>
        <begin position="106"/>
        <end position="125"/>
    </location>
</feature>
<sequence length="330" mass="37082">MRRFLLRETDTESCFSSIPSRKEGTLQKIGDFLQSSPTLLGSKAKKMMSLVSGRIEADSAASSSSSSSSSLRAKMNKRKLYRPEISSPMDLPAHPDETSAAAAVNLSQRRRTDLKLRPPPRCESLTWKENMSSLKVGERGKMKEEGSGLENRGERSRWSAVNHIKHGSSERKSFVERVQEAAEEEHSDSLEKRGTSHLKVKRVTTCQRLKSSVGVMSRSPLLRCLLKEPNVPAEHISECGCGKAESIAAAHVNAAPGGKRLQKCKWMYLQKKSSYHDAHAERRKRRLVARFAPDEFPSVSEKRARVFARHDLRHRLVQPSSHRVPDLFDL</sequence>
<dbReference type="AlphaFoldDB" id="A0A6A4S9Q1"/>